<gene>
    <name evidence="1" type="ORF">S03H2_44988</name>
</gene>
<dbReference type="AlphaFoldDB" id="X1JCC5"/>
<sequence length="58" mass="6235">PTLRLSQRAPGISAGTTVEVHADCPNFPGDIEKWCRNNGKVLVSIVDQANGKLATIQF</sequence>
<proteinExistence type="predicted"/>
<organism evidence="1">
    <name type="scientific">marine sediment metagenome</name>
    <dbReference type="NCBI Taxonomy" id="412755"/>
    <lineage>
        <taxon>unclassified sequences</taxon>
        <taxon>metagenomes</taxon>
        <taxon>ecological metagenomes</taxon>
    </lineage>
</organism>
<dbReference type="SUPFAM" id="SSF64307">
    <property type="entry name" value="SirA-like"/>
    <property type="match status" value="1"/>
</dbReference>
<name>X1JCC5_9ZZZZ</name>
<dbReference type="Gene3D" id="3.30.110.40">
    <property type="entry name" value="TusA-like domain"/>
    <property type="match status" value="1"/>
</dbReference>
<dbReference type="EMBL" id="BARU01028159">
    <property type="protein sequence ID" value="GAH67423.1"/>
    <property type="molecule type" value="Genomic_DNA"/>
</dbReference>
<dbReference type="InterPro" id="IPR036868">
    <property type="entry name" value="TusA-like_sf"/>
</dbReference>
<feature type="non-terminal residue" evidence="1">
    <location>
        <position position="1"/>
    </location>
</feature>
<reference evidence="1" key="1">
    <citation type="journal article" date="2014" name="Front. Microbiol.">
        <title>High frequency of phylogenetically diverse reductive dehalogenase-homologous genes in deep subseafloor sedimentary metagenomes.</title>
        <authorList>
            <person name="Kawai M."/>
            <person name="Futagami T."/>
            <person name="Toyoda A."/>
            <person name="Takaki Y."/>
            <person name="Nishi S."/>
            <person name="Hori S."/>
            <person name="Arai W."/>
            <person name="Tsubouchi T."/>
            <person name="Morono Y."/>
            <person name="Uchiyama I."/>
            <person name="Ito T."/>
            <person name="Fujiyama A."/>
            <person name="Inagaki F."/>
            <person name="Takami H."/>
        </authorList>
    </citation>
    <scope>NUCLEOTIDE SEQUENCE</scope>
    <source>
        <strain evidence="1">Expedition CK06-06</strain>
    </source>
</reference>
<accession>X1JCC5</accession>
<protein>
    <submittedName>
        <fullName evidence="1">Uncharacterized protein</fullName>
    </submittedName>
</protein>
<evidence type="ECO:0000313" key="1">
    <source>
        <dbReference type="EMBL" id="GAH67423.1"/>
    </source>
</evidence>
<comment type="caution">
    <text evidence="1">The sequence shown here is derived from an EMBL/GenBank/DDBJ whole genome shotgun (WGS) entry which is preliminary data.</text>
</comment>